<dbReference type="AlphaFoldDB" id="I7LB73"/>
<evidence type="ECO:0000259" key="1">
    <source>
        <dbReference type="Pfam" id="PF06114"/>
    </source>
</evidence>
<gene>
    <name evidence="2" type="ORF">BN53_04360</name>
</gene>
<dbReference type="STRING" id="1423790.BN53_04360"/>
<dbReference type="Pfam" id="PF06114">
    <property type="entry name" value="Peptidase_M78"/>
    <property type="match status" value="1"/>
</dbReference>
<reference evidence="2 3" key="1">
    <citation type="submission" date="2012-06" db="EMBL/GenBank/DDBJ databases">
        <title>Draft Genome Sequence of Lactobacillus pasteurii CRBIP 24.76T.</title>
        <authorList>
            <person name="Cousin S."/>
            <person name="Bouchier C."/>
            <person name="Loux V."/>
            <person name="Ma L."/>
            <person name="Creno S."/>
            <person name="Bizet C."/>
            <person name="Clermont D."/>
        </authorList>
    </citation>
    <scope>NUCLEOTIDE SEQUENCE [LARGE SCALE GENOMIC DNA]</scope>
    <source>
        <strain evidence="3">CRBIP 24.76T</strain>
    </source>
</reference>
<accession>I7LB73</accession>
<evidence type="ECO:0000313" key="2">
    <source>
        <dbReference type="EMBL" id="CCI85321.1"/>
    </source>
</evidence>
<protein>
    <submittedName>
        <fullName evidence="2">Lj965 prophage repressor</fullName>
    </submittedName>
</protein>
<dbReference type="OrthoDB" id="2300474at2"/>
<sequence>MIDLSNKRNRERLIEYLLNFAFENGIGFIMVKVGLDDPSASYPDTRMMVINTNLSDPNELPFIIAHEIAHLMLKHSRLDFDSSPINGLRTDSNADRYALKMFLEYCKINDFCFDTWFKFAEVFCIPKRCYYLLENYFRMVG</sequence>
<dbReference type="Proteomes" id="UP000009311">
    <property type="component" value="Unassembled WGS sequence"/>
</dbReference>
<keyword evidence="3" id="KW-1185">Reference proteome</keyword>
<evidence type="ECO:0000313" key="3">
    <source>
        <dbReference type="Proteomes" id="UP000009311"/>
    </source>
</evidence>
<proteinExistence type="predicted"/>
<feature type="domain" description="IrrE N-terminal-like" evidence="1">
    <location>
        <begin position="42"/>
        <end position="78"/>
    </location>
</feature>
<dbReference type="InterPro" id="IPR010359">
    <property type="entry name" value="IrrE_HExxH"/>
</dbReference>
<dbReference type="EMBL" id="CAKD01000021">
    <property type="protein sequence ID" value="CCI85321.1"/>
    <property type="molecule type" value="Genomic_DNA"/>
</dbReference>
<comment type="caution">
    <text evidence="2">The sequence shown here is derived from an EMBL/GenBank/DDBJ whole genome shotgun (WGS) entry which is preliminary data.</text>
</comment>
<name>I7LB73_9LACO</name>
<organism evidence="2 3">
    <name type="scientific">Lactobacillus pasteurii DSM 23907 = CRBIP 24.76</name>
    <dbReference type="NCBI Taxonomy" id="1423790"/>
    <lineage>
        <taxon>Bacteria</taxon>
        <taxon>Bacillati</taxon>
        <taxon>Bacillota</taxon>
        <taxon>Bacilli</taxon>
        <taxon>Lactobacillales</taxon>
        <taxon>Lactobacillaceae</taxon>
        <taxon>Lactobacillus</taxon>
    </lineage>
</organism>